<proteinExistence type="predicted"/>
<evidence type="ECO:0000313" key="2">
    <source>
        <dbReference type="Proteomes" id="UP000474757"/>
    </source>
</evidence>
<dbReference type="Proteomes" id="UP000474757">
    <property type="component" value="Unassembled WGS sequence"/>
</dbReference>
<accession>A0A6B2K647</accession>
<dbReference type="InterPro" id="IPR046578">
    <property type="entry name" value="DUF6638"/>
</dbReference>
<name>A0A6B2K647_9RHOB</name>
<evidence type="ECO:0000313" key="1">
    <source>
        <dbReference type="EMBL" id="NDV02316.1"/>
    </source>
</evidence>
<dbReference type="AlphaFoldDB" id="A0A6B2K647"/>
<dbReference type="Pfam" id="PF20343">
    <property type="entry name" value="DUF6638"/>
    <property type="match status" value="1"/>
</dbReference>
<protein>
    <submittedName>
        <fullName evidence="1">Uncharacterized protein</fullName>
    </submittedName>
</protein>
<gene>
    <name evidence="1" type="ORF">GZA08_15200</name>
</gene>
<keyword evidence="2" id="KW-1185">Reference proteome</keyword>
<reference evidence="1 2" key="1">
    <citation type="submission" date="2020-02" db="EMBL/GenBank/DDBJ databases">
        <title>Pseudoroseicyclus tamarix, sp. nov., isolated from offshore sediment of a Tamarix chinensis forest.</title>
        <authorList>
            <person name="Gai Y."/>
        </authorList>
    </citation>
    <scope>NUCLEOTIDE SEQUENCE [LARGE SCALE GENOMIC DNA]</scope>
    <source>
        <strain evidence="1 2">CLL3-39</strain>
    </source>
</reference>
<organism evidence="1 2">
    <name type="scientific">Pseudoroseicyclus tamaricis</name>
    <dbReference type="NCBI Taxonomy" id="2705421"/>
    <lineage>
        <taxon>Bacteria</taxon>
        <taxon>Pseudomonadati</taxon>
        <taxon>Pseudomonadota</taxon>
        <taxon>Alphaproteobacteria</taxon>
        <taxon>Rhodobacterales</taxon>
        <taxon>Paracoccaceae</taxon>
        <taxon>Pseudoroseicyclus</taxon>
    </lineage>
</organism>
<dbReference type="EMBL" id="JAAGAB010000003">
    <property type="protein sequence ID" value="NDV02316.1"/>
    <property type="molecule type" value="Genomic_DNA"/>
</dbReference>
<comment type="caution">
    <text evidence="1">The sequence shown here is derived from an EMBL/GenBank/DDBJ whole genome shotgun (WGS) entry which is preliminary data.</text>
</comment>
<dbReference type="RefSeq" id="WP_163895130.1">
    <property type="nucleotide sequence ID" value="NZ_JAAFYS010000003.1"/>
</dbReference>
<sequence length="460" mass="50945">MHRLIARGLMFGNLVRVDSPVWVERYNRALKALTGRTTEQTEFHIDISGFSPEIGDEFGDPLYLNQAGVNRQFILLTTRQRAAPLLNAKFSTSRAILRQFIDANERELFALTARDAVAGELINSVYRADTAAKLFDIRQITIEADTTAGTVATADKLGTLIDRFKREEDAWYDDVLIGEMIGLAKQTGDLTRNPVRLGKMTFAQENFWTALFGGLYIFRSVPHPAAITAGDKAALGPLPIAETYALKERNEIARFLKINGLAEPIVEARGVDAAAILHQKMDFIVAELAAVMGESLQGATRRDLRAMGRRYAQHLPAEWQGLSALARWAEAGGPWPMIDSEHPAYFYTLRAARGPEASLVNQLLAELTPLDIRQLFICHKEAFYRAYAGWPEAKKSYVADFLAGEYLVDKAGTRDALFGHEAPMAEPTPAVGPWSTGRKDTHQGFDVVDAVGPWGAVRRL</sequence>